<organism evidence="11 12">
    <name type="scientific">Methylocella tundrae</name>
    <dbReference type="NCBI Taxonomy" id="227605"/>
    <lineage>
        <taxon>Bacteria</taxon>
        <taxon>Pseudomonadati</taxon>
        <taxon>Pseudomonadota</taxon>
        <taxon>Alphaproteobacteria</taxon>
        <taxon>Hyphomicrobiales</taxon>
        <taxon>Beijerinckiaceae</taxon>
        <taxon>Methylocella</taxon>
    </lineage>
</organism>
<dbReference type="Pfam" id="PF00762">
    <property type="entry name" value="Ferrochelatase"/>
    <property type="match status" value="1"/>
</dbReference>
<dbReference type="InterPro" id="IPR019772">
    <property type="entry name" value="Ferrochelatase_AS"/>
</dbReference>
<dbReference type="GO" id="GO:0005737">
    <property type="term" value="C:cytoplasm"/>
    <property type="evidence" value="ECO:0007669"/>
    <property type="project" value="UniProtKB-SubCell"/>
</dbReference>
<dbReference type="FunFam" id="3.40.50.1400:FF:000002">
    <property type="entry name" value="Ferrochelatase"/>
    <property type="match status" value="1"/>
</dbReference>
<proteinExistence type="inferred from homology"/>
<evidence type="ECO:0000256" key="6">
    <source>
        <dbReference type="ARBA" id="ARBA00023239"/>
    </source>
</evidence>
<dbReference type="PANTHER" id="PTHR11108">
    <property type="entry name" value="FERROCHELATASE"/>
    <property type="match status" value="1"/>
</dbReference>
<dbReference type="InterPro" id="IPR033644">
    <property type="entry name" value="Ferrochelatase_C"/>
</dbReference>
<dbReference type="PROSITE" id="PS00534">
    <property type="entry name" value="FERROCHELATASE"/>
    <property type="match status" value="1"/>
</dbReference>
<sequence>MTKSAAAPDAVSQSGKIGVLVVNLGTPDALGYWPVRRYLKEFLWDPRVVDTPRLIWWPILNLIILSRRPQRSSKNYETIWNTELNESPLKTVTRSQAEKLAAWIESGGLGARRASIAVEWAMRYGQPSITSGFQKLKEQSCERILVVPLYPQYAGATTESVADKVEQSLAKMRWRPELRSAAPYYNDAVYIDALATSVREGVARLDFTPEIILVSFHGIPKSYVEAGDPYYDQCVETWRLLREQLDLTPELCPLTFQSRFGPKQWLQPYTDETVKALARQGVKRMAVLTPGFSVDCLETISEIGIENREFFEENGGEKLALIPCLNDSALGMRVIQSIVERELSGWIEAGA</sequence>
<dbReference type="CDD" id="cd03411">
    <property type="entry name" value="Ferrochelatase_N"/>
    <property type="match status" value="1"/>
</dbReference>
<dbReference type="InterPro" id="IPR033659">
    <property type="entry name" value="Ferrochelatase_N"/>
</dbReference>
<dbReference type="GO" id="GO:0004325">
    <property type="term" value="F:ferrochelatase activity"/>
    <property type="evidence" value="ECO:0007669"/>
    <property type="project" value="UniProtKB-UniRule"/>
</dbReference>
<dbReference type="UniPathway" id="UPA00252">
    <property type="reaction ID" value="UER00325"/>
</dbReference>
<comment type="similarity">
    <text evidence="1 9 10">Belongs to the ferrochelatase family.</text>
</comment>
<keyword evidence="3 9" id="KW-0479">Metal-binding</keyword>
<evidence type="ECO:0000256" key="7">
    <source>
        <dbReference type="ARBA" id="ARBA00023244"/>
    </source>
</evidence>
<dbReference type="EMBL" id="LR536450">
    <property type="protein sequence ID" value="VFU09147.1"/>
    <property type="molecule type" value="Genomic_DNA"/>
</dbReference>
<comment type="function">
    <text evidence="9 10">Catalyzes the ferrous insertion into protoporphyrin IX.</text>
</comment>
<accession>A0A4U8Z1G9</accession>
<dbReference type="GO" id="GO:0006783">
    <property type="term" value="P:heme biosynthetic process"/>
    <property type="evidence" value="ECO:0007669"/>
    <property type="project" value="UniProtKB-UniRule"/>
</dbReference>
<dbReference type="RefSeq" id="WP_134489383.1">
    <property type="nucleotide sequence ID" value="NZ_CP139089.1"/>
</dbReference>
<keyword evidence="4 9" id="KW-0408">Iron</keyword>
<feature type="binding site" evidence="9">
    <location>
        <position position="217"/>
    </location>
    <ligand>
        <name>Fe(2+)</name>
        <dbReference type="ChEBI" id="CHEBI:29033"/>
    </ligand>
</feature>
<keyword evidence="6 9" id="KW-0456">Lyase</keyword>
<dbReference type="EC" id="4.98.1.1" evidence="9 10"/>
<dbReference type="OrthoDB" id="9809741at2"/>
<evidence type="ECO:0000313" key="11">
    <source>
        <dbReference type="EMBL" id="VFU09147.1"/>
    </source>
</evidence>
<evidence type="ECO:0000256" key="1">
    <source>
        <dbReference type="ARBA" id="ARBA00007718"/>
    </source>
</evidence>
<evidence type="ECO:0000256" key="8">
    <source>
        <dbReference type="ARBA" id="ARBA00024536"/>
    </source>
</evidence>
<comment type="catalytic activity">
    <reaction evidence="9 10">
        <text>heme b + 2 H(+) = protoporphyrin IX + Fe(2+)</text>
        <dbReference type="Rhea" id="RHEA:22584"/>
        <dbReference type="ChEBI" id="CHEBI:15378"/>
        <dbReference type="ChEBI" id="CHEBI:29033"/>
        <dbReference type="ChEBI" id="CHEBI:57306"/>
        <dbReference type="ChEBI" id="CHEBI:60344"/>
        <dbReference type="EC" id="4.98.1.1"/>
    </reaction>
</comment>
<evidence type="ECO:0000256" key="9">
    <source>
        <dbReference type="HAMAP-Rule" id="MF_00323"/>
    </source>
</evidence>
<feature type="binding site" evidence="9">
    <location>
        <position position="298"/>
    </location>
    <ligand>
        <name>Fe(2+)</name>
        <dbReference type="ChEBI" id="CHEBI:29033"/>
    </ligand>
</feature>
<dbReference type="CDD" id="cd00419">
    <property type="entry name" value="Ferrochelatase_C"/>
    <property type="match status" value="1"/>
</dbReference>
<dbReference type="Gene3D" id="3.40.50.1400">
    <property type="match status" value="2"/>
</dbReference>
<dbReference type="Proteomes" id="UP000294360">
    <property type="component" value="Chromosome"/>
</dbReference>
<name>A0A4U8Z1G9_METTU</name>
<comment type="catalytic activity">
    <reaction evidence="8">
        <text>Fe-coproporphyrin III + 2 H(+) = coproporphyrin III + Fe(2+)</text>
        <dbReference type="Rhea" id="RHEA:49572"/>
        <dbReference type="ChEBI" id="CHEBI:15378"/>
        <dbReference type="ChEBI" id="CHEBI:29033"/>
        <dbReference type="ChEBI" id="CHEBI:68438"/>
        <dbReference type="ChEBI" id="CHEBI:131725"/>
        <dbReference type="EC" id="4.99.1.9"/>
    </reaction>
    <physiologicalReaction direction="right-to-left" evidence="8">
        <dbReference type="Rhea" id="RHEA:49574"/>
    </physiologicalReaction>
</comment>
<dbReference type="HAMAP" id="MF_00323">
    <property type="entry name" value="Ferrochelatase"/>
    <property type="match status" value="1"/>
</dbReference>
<keyword evidence="5 9" id="KW-0350">Heme biosynthesis</keyword>
<dbReference type="NCBIfam" id="TIGR00109">
    <property type="entry name" value="hemH"/>
    <property type="match status" value="1"/>
</dbReference>
<dbReference type="GO" id="GO:0046872">
    <property type="term" value="F:metal ion binding"/>
    <property type="evidence" value="ECO:0007669"/>
    <property type="project" value="UniProtKB-KW"/>
</dbReference>
<comment type="subcellular location">
    <subcellularLocation>
        <location evidence="9 10">Cytoplasm</location>
    </subcellularLocation>
</comment>
<evidence type="ECO:0000256" key="10">
    <source>
        <dbReference type="RuleBase" id="RU000607"/>
    </source>
</evidence>
<dbReference type="AlphaFoldDB" id="A0A4U8Z1G9"/>
<dbReference type="PANTHER" id="PTHR11108:SF1">
    <property type="entry name" value="FERROCHELATASE, MITOCHONDRIAL"/>
    <property type="match status" value="1"/>
</dbReference>
<evidence type="ECO:0000313" key="12">
    <source>
        <dbReference type="Proteomes" id="UP000294360"/>
    </source>
</evidence>
<evidence type="ECO:0000256" key="3">
    <source>
        <dbReference type="ARBA" id="ARBA00022723"/>
    </source>
</evidence>
<gene>
    <name evidence="9 11" type="primary">hemH</name>
    <name evidence="11" type="ORF">MTUNDRAET4_2254</name>
</gene>
<reference evidence="11 12" key="1">
    <citation type="submission" date="2019-03" db="EMBL/GenBank/DDBJ databases">
        <authorList>
            <person name="Kox A.R. M."/>
        </authorList>
    </citation>
    <scope>NUCLEOTIDE SEQUENCE [LARGE SCALE GENOMIC DNA]</scope>
    <source>
        <strain evidence="11">MTUNDRAET4 annotated genome</strain>
    </source>
</reference>
<keyword evidence="7 9" id="KW-0627">Porphyrin biosynthesis</keyword>
<dbReference type="SUPFAM" id="SSF53800">
    <property type="entry name" value="Chelatase"/>
    <property type="match status" value="1"/>
</dbReference>
<comment type="pathway">
    <text evidence="9 10">Porphyrin-containing compound metabolism; protoheme biosynthesis; protoheme from protoporphyrin-IX: step 1/1.</text>
</comment>
<keyword evidence="2 9" id="KW-0963">Cytoplasm</keyword>
<dbReference type="InterPro" id="IPR001015">
    <property type="entry name" value="Ferrochelatase"/>
</dbReference>
<evidence type="ECO:0000256" key="2">
    <source>
        <dbReference type="ARBA" id="ARBA00022490"/>
    </source>
</evidence>
<dbReference type="KEGG" id="mtun:MTUNDRAET4_2254"/>
<evidence type="ECO:0000256" key="5">
    <source>
        <dbReference type="ARBA" id="ARBA00023133"/>
    </source>
</evidence>
<evidence type="ECO:0000256" key="4">
    <source>
        <dbReference type="ARBA" id="ARBA00023004"/>
    </source>
</evidence>
<protein>
    <recommendedName>
        <fullName evidence="9 10">Ferrochelatase</fullName>
        <ecNumber evidence="9 10">4.98.1.1</ecNumber>
    </recommendedName>
    <alternativeName>
        <fullName evidence="9">Heme synthase</fullName>
    </alternativeName>
    <alternativeName>
        <fullName evidence="9">Protoheme ferro-lyase</fullName>
    </alternativeName>
</protein>